<gene>
    <name evidence="8" type="ORF">FHT01_001360</name>
</gene>
<accession>A0ABX0U003</accession>
<evidence type="ECO:0000259" key="7">
    <source>
        <dbReference type="Pfam" id="PF07195"/>
    </source>
</evidence>
<dbReference type="RefSeq" id="WP_140231423.1">
    <property type="nucleotide sequence ID" value="NZ_BAAAEV010000001.1"/>
</dbReference>
<evidence type="ECO:0000256" key="4">
    <source>
        <dbReference type="ARBA" id="ARBA00023143"/>
    </source>
</evidence>
<evidence type="ECO:0000256" key="3">
    <source>
        <dbReference type="ARBA" id="ARBA00023054"/>
    </source>
</evidence>
<keyword evidence="4 5" id="KW-0975">Bacterial flagellum</keyword>
<dbReference type="InterPro" id="IPR040026">
    <property type="entry name" value="FliD"/>
</dbReference>
<proteinExistence type="inferred from homology"/>
<protein>
    <recommendedName>
        <fullName evidence="5">Flagellar hook-associated protein 2</fullName>
        <shortName evidence="5">HAP2</shortName>
    </recommendedName>
    <alternativeName>
        <fullName evidence="5">Flagellar cap protein</fullName>
    </alternativeName>
</protein>
<feature type="domain" description="Flagellar hook-associated protein 2 C-terminal" evidence="7">
    <location>
        <begin position="236"/>
        <end position="460"/>
    </location>
</feature>
<evidence type="ECO:0000256" key="2">
    <source>
        <dbReference type="ARBA" id="ARBA00011255"/>
    </source>
</evidence>
<name>A0ABX0U003_9SPHN</name>
<comment type="subcellular location">
    <subcellularLocation>
        <location evidence="5">Secreted</location>
    </subcellularLocation>
    <subcellularLocation>
        <location evidence="5">Bacterial flagellum</location>
    </subcellularLocation>
</comment>
<keyword evidence="8" id="KW-0282">Flagellum</keyword>
<evidence type="ECO:0000256" key="5">
    <source>
        <dbReference type="RuleBase" id="RU362066"/>
    </source>
</evidence>
<dbReference type="Pfam" id="PF02465">
    <property type="entry name" value="FliD_N"/>
    <property type="match status" value="1"/>
</dbReference>
<dbReference type="InterPro" id="IPR010809">
    <property type="entry name" value="FliD_C"/>
</dbReference>
<comment type="subunit">
    <text evidence="2 5">Homopentamer.</text>
</comment>
<evidence type="ECO:0000313" key="8">
    <source>
        <dbReference type="EMBL" id="NIJ23818.1"/>
    </source>
</evidence>
<comment type="similarity">
    <text evidence="1 5">Belongs to the FliD family.</text>
</comment>
<dbReference type="PANTHER" id="PTHR30288:SF0">
    <property type="entry name" value="FLAGELLAR HOOK-ASSOCIATED PROTEIN 2"/>
    <property type="match status" value="1"/>
</dbReference>
<organism evidence="8 9">
    <name type="scientific">Sphingomonas japonica</name>
    <dbReference type="NCBI Taxonomy" id="511662"/>
    <lineage>
        <taxon>Bacteria</taxon>
        <taxon>Pseudomonadati</taxon>
        <taxon>Pseudomonadota</taxon>
        <taxon>Alphaproteobacteria</taxon>
        <taxon>Sphingomonadales</taxon>
        <taxon>Sphingomonadaceae</taxon>
        <taxon>Sphingomonas</taxon>
    </lineage>
</organism>
<comment type="function">
    <text evidence="5">Required for morphogenesis and for the elongation of the flagellar filament by facilitating polymerization of the flagellin monomers at the tip of growing filament. Forms a capping structure, which prevents flagellin subunits (transported through the central channel of the flagellum) from leaking out without polymerization at the distal end.</text>
</comment>
<keyword evidence="8" id="KW-0966">Cell projection</keyword>
<sequence length="477" mass="47802">MVDSITQTLGSGSGINISELVGSLVDAQYAVKNETLTQRSEALAAQISGVSTLKSGISGFASALASLVSGGSLATQPTSSNESVVKVSKLAGGSAGALNSTIEVRQIAAIQSASTAPIADRTAVVGKGMLTLQFGTATVADGAMTGFAAGSAAAIDIVIDDSNSTLDGIARAINAKGAGVTASILSDADGARLVLKGATGESQAFTLSATEDGSAPGLSALTVGVGASGTTIGSAARDAIVAVDGVALKRASNSINNLIDGVKIDLVTAQPGTMIALGSSAPTANLRQAVTDVVTTYNELLAMVKEQTNSISGALRSDPAAQTMLRSMRALTLTELIPAGADGAPTNLAEIGVTTNRDGTLSVDTGKLAKVLANHPGSVEAMFAPGSSGASEKGLSAALNAISAQVTSTKFGLGASEARYTKAQSLLVDQQLKASDAAEVMRTRLTQQFASMDAKVAAYKSTQTFLEQQIDAWNSQN</sequence>
<keyword evidence="8" id="KW-0969">Cilium</keyword>
<evidence type="ECO:0000313" key="9">
    <source>
        <dbReference type="Proteomes" id="UP000788153"/>
    </source>
</evidence>
<keyword evidence="9" id="KW-1185">Reference proteome</keyword>
<dbReference type="PANTHER" id="PTHR30288">
    <property type="entry name" value="FLAGELLAR CAP/ASSEMBLY PROTEIN FLID"/>
    <property type="match status" value="1"/>
</dbReference>
<keyword evidence="3" id="KW-0175">Coiled coil</keyword>
<feature type="domain" description="Flagellar hook-associated protein 2 N-terminal" evidence="6">
    <location>
        <begin position="13"/>
        <end position="109"/>
    </location>
</feature>
<comment type="caution">
    <text evidence="8">The sequence shown here is derived from an EMBL/GenBank/DDBJ whole genome shotgun (WGS) entry which is preliminary data.</text>
</comment>
<dbReference type="Proteomes" id="UP000788153">
    <property type="component" value="Unassembled WGS sequence"/>
</dbReference>
<dbReference type="InterPro" id="IPR003481">
    <property type="entry name" value="FliD_N"/>
</dbReference>
<dbReference type="EMBL" id="JAASQP010000001">
    <property type="protein sequence ID" value="NIJ23818.1"/>
    <property type="molecule type" value="Genomic_DNA"/>
</dbReference>
<evidence type="ECO:0000259" key="6">
    <source>
        <dbReference type="Pfam" id="PF02465"/>
    </source>
</evidence>
<evidence type="ECO:0000256" key="1">
    <source>
        <dbReference type="ARBA" id="ARBA00009764"/>
    </source>
</evidence>
<dbReference type="Pfam" id="PF07195">
    <property type="entry name" value="FliD_C"/>
    <property type="match status" value="1"/>
</dbReference>
<reference evidence="8 9" key="1">
    <citation type="submission" date="2020-03" db="EMBL/GenBank/DDBJ databases">
        <title>Genomic Encyclopedia of Type Strains, Phase IV (KMG-IV): sequencing the most valuable type-strain genomes for metagenomic binning, comparative biology and taxonomic classification.</title>
        <authorList>
            <person name="Goeker M."/>
        </authorList>
    </citation>
    <scope>NUCLEOTIDE SEQUENCE [LARGE SCALE GENOMIC DNA]</scope>
    <source>
        <strain evidence="8 9">DSM 22753</strain>
    </source>
</reference>
<keyword evidence="5" id="KW-0964">Secreted</keyword>